<feature type="compositionally biased region" description="Acidic residues" evidence="1">
    <location>
        <begin position="169"/>
        <end position="178"/>
    </location>
</feature>
<evidence type="ECO:0000313" key="3">
    <source>
        <dbReference type="Proteomes" id="UP000008065"/>
    </source>
</evidence>
<protein>
    <submittedName>
        <fullName evidence="2">Uncharacterized protein</fullName>
    </submittedName>
</protein>
<dbReference type="KEGG" id="nte:NEUTE1DRAFT112579"/>
<reference evidence="3" key="1">
    <citation type="journal article" date="2011" name="Genetics">
        <title>Massive changes in genome architecture accompany the transition to self-fertility in the filamentous fungus Neurospora tetrasperma.</title>
        <authorList>
            <person name="Ellison C.E."/>
            <person name="Stajich J.E."/>
            <person name="Jacobson D.J."/>
            <person name="Natvig D.O."/>
            <person name="Lapidus A."/>
            <person name="Foster B."/>
            <person name="Aerts A."/>
            <person name="Riley R."/>
            <person name="Lindquist E.A."/>
            <person name="Grigoriev I.V."/>
            <person name="Taylor J.W."/>
        </authorList>
    </citation>
    <scope>NUCLEOTIDE SEQUENCE [LARGE SCALE GENOMIC DNA]</scope>
    <source>
        <strain evidence="3">FGSC 2508 / P0657</strain>
    </source>
</reference>
<evidence type="ECO:0000313" key="2">
    <source>
        <dbReference type="EMBL" id="EGO54014.1"/>
    </source>
</evidence>
<feature type="region of interest" description="Disordered" evidence="1">
    <location>
        <begin position="93"/>
        <end position="112"/>
    </location>
</feature>
<dbReference type="HOGENOM" id="CLU_897398_0_0_1"/>
<accession>F8MVW6</accession>
<feature type="compositionally biased region" description="Polar residues" evidence="1">
    <location>
        <begin position="142"/>
        <end position="168"/>
    </location>
</feature>
<sequence length="360" mass="39054">MADGERTFTINADKNARPLDNNYSIDQLACILQLWCEDHQQDLELGCLMSRGIGLLNLYDNDDTRVDTGIEWIYSSNSGRATADEYTDHYEALRSPTVPSSPNSKPSPTYSLKVSDFSPSASIAERSAKKCHSRLSLDLQIPSAQPMDQTPTGGICSTSTAPNSNTEASTEDGADEPEGSYGAAVVVSPPPGGQPATLPTATAFETGASRCLHPFFATFVPPFFFAVGFSVLDPVCFVSRYLYLVRGDLLSGPDATMLRQSITLFSYAGNALILLGAHDEDKNFQLGMRLLSRAAASFLTLMRRRLVDGGLPTSVAAWPRAQYMKAGDWQTKGSREIFMNDGSAASFCEPSYPRQANSQH</sequence>
<proteinExistence type="predicted"/>
<dbReference type="OrthoDB" id="310217at2759"/>
<keyword evidence="3" id="KW-1185">Reference proteome</keyword>
<name>F8MVW6_NEUT8</name>
<dbReference type="VEuPathDB" id="FungiDB:NEUTE1DRAFT_112579"/>
<dbReference type="GeneID" id="20822628"/>
<dbReference type="EMBL" id="GL891307">
    <property type="protein sequence ID" value="EGO54014.1"/>
    <property type="molecule type" value="Genomic_DNA"/>
</dbReference>
<feature type="compositionally biased region" description="Polar residues" evidence="1">
    <location>
        <begin position="97"/>
        <end position="112"/>
    </location>
</feature>
<evidence type="ECO:0000256" key="1">
    <source>
        <dbReference type="SAM" id="MobiDB-lite"/>
    </source>
</evidence>
<dbReference type="RefSeq" id="XP_009854021.1">
    <property type="nucleotide sequence ID" value="XM_009855719.1"/>
</dbReference>
<organism evidence="2 3">
    <name type="scientific">Neurospora tetrasperma (strain FGSC 2508 / ATCC MYA-4615 / P0657)</name>
    <dbReference type="NCBI Taxonomy" id="510951"/>
    <lineage>
        <taxon>Eukaryota</taxon>
        <taxon>Fungi</taxon>
        <taxon>Dikarya</taxon>
        <taxon>Ascomycota</taxon>
        <taxon>Pezizomycotina</taxon>
        <taxon>Sordariomycetes</taxon>
        <taxon>Sordariomycetidae</taxon>
        <taxon>Sordariales</taxon>
        <taxon>Sordariaceae</taxon>
        <taxon>Neurospora</taxon>
    </lineage>
</organism>
<feature type="region of interest" description="Disordered" evidence="1">
    <location>
        <begin position="141"/>
        <end position="180"/>
    </location>
</feature>
<dbReference type="AlphaFoldDB" id="F8MVW6"/>
<dbReference type="Proteomes" id="UP000008065">
    <property type="component" value="Unassembled WGS sequence"/>
</dbReference>
<gene>
    <name evidence="2" type="ORF">NEUTE1DRAFT_112579</name>
</gene>